<organism evidence="8 9">
    <name type="scientific">Pantoea phytobeneficialis</name>
    <dbReference type="NCBI Taxonomy" id="2052056"/>
    <lineage>
        <taxon>Bacteria</taxon>
        <taxon>Pseudomonadati</taxon>
        <taxon>Pseudomonadota</taxon>
        <taxon>Gammaproteobacteria</taxon>
        <taxon>Enterobacterales</taxon>
        <taxon>Erwiniaceae</taxon>
        <taxon>Pantoea</taxon>
    </lineage>
</organism>
<dbReference type="InterPro" id="IPR008279">
    <property type="entry name" value="PEP-util_enz_mobile_dom"/>
</dbReference>
<evidence type="ECO:0000256" key="1">
    <source>
        <dbReference type="ARBA" id="ARBA00007837"/>
    </source>
</evidence>
<dbReference type="Pfam" id="PF00391">
    <property type="entry name" value="PEP-utilizers"/>
    <property type="match status" value="1"/>
</dbReference>
<evidence type="ECO:0000313" key="8">
    <source>
        <dbReference type="EMBL" id="QGR10008.1"/>
    </source>
</evidence>
<dbReference type="PANTHER" id="PTHR46244:SF4">
    <property type="entry name" value="MULTIPHOSPHORYL TRANSFER PROTEIN 1-RELATED"/>
    <property type="match status" value="1"/>
</dbReference>
<dbReference type="Gene3D" id="3.50.30.10">
    <property type="entry name" value="Phosphohistidine domain"/>
    <property type="match status" value="1"/>
</dbReference>
<evidence type="ECO:0000313" key="7">
    <source>
        <dbReference type="EMBL" id="MDO6407048.1"/>
    </source>
</evidence>
<dbReference type="Proteomes" id="UP000424872">
    <property type="component" value="Plasmid pMSR2D"/>
</dbReference>
<dbReference type="Gene3D" id="3.40.930.10">
    <property type="entry name" value="Mannitol-specific EII, Chain A"/>
    <property type="match status" value="1"/>
</dbReference>
<keyword evidence="4" id="KW-0808">Transferase</keyword>
<gene>
    <name evidence="8" type="ORF">CTZ24_26485</name>
    <name evidence="7" type="ORF">Q3404_10705</name>
</gene>
<dbReference type="InterPro" id="IPR036637">
    <property type="entry name" value="Phosphohistidine_dom_sf"/>
</dbReference>
<keyword evidence="3 7" id="KW-0813">Transport</keyword>
<dbReference type="PROSITE" id="PS51094">
    <property type="entry name" value="PTS_EIIA_TYPE_2"/>
    <property type="match status" value="1"/>
</dbReference>
<keyword evidence="8" id="KW-0614">Plasmid</keyword>
<dbReference type="InterPro" id="IPR002178">
    <property type="entry name" value="PTS_EIIA_type-2_dom"/>
</dbReference>
<dbReference type="PROSITE" id="PS51350">
    <property type="entry name" value="PTS_HPR_DOM"/>
    <property type="match status" value="1"/>
</dbReference>
<dbReference type="Pfam" id="PF00381">
    <property type="entry name" value="PTS-HPr"/>
    <property type="match status" value="1"/>
</dbReference>
<evidence type="ECO:0000256" key="2">
    <source>
        <dbReference type="ARBA" id="ARBA00022553"/>
    </source>
</evidence>
<dbReference type="InterPro" id="IPR050499">
    <property type="entry name" value="PEP-utilizing_PTS_enzyme"/>
</dbReference>
<keyword evidence="10" id="KW-1185">Reference proteome</keyword>
<keyword evidence="3 7" id="KW-0762">Sugar transport</keyword>
<dbReference type="EMBL" id="JAUOOM010000008">
    <property type="protein sequence ID" value="MDO6407048.1"/>
    <property type="molecule type" value="Genomic_DNA"/>
</dbReference>
<reference evidence="9" key="1">
    <citation type="submission" date="2017-11" db="EMBL/GenBank/DDBJ databases">
        <title>Genome sequence of Pantoea sp. MSR2.</title>
        <authorList>
            <person name="Nascimento F.X."/>
        </authorList>
    </citation>
    <scope>NUCLEOTIDE SEQUENCE [LARGE SCALE GENOMIC DNA]</scope>
    <source>
        <strain evidence="9">MSR2</strain>
        <plasmid evidence="9">pmsr2d</plasmid>
    </source>
</reference>
<dbReference type="Gene3D" id="1.10.274.10">
    <property type="entry name" value="PtsI, HPr-binding domain"/>
    <property type="match status" value="1"/>
</dbReference>
<evidence type="ECO:0000313" key="10">
    <source>
        <dbReference type="Proteomes" id="UP001171299"/>
    </source>
</evidence>
<dbReference type="RefSeq" id="WP_208727186.1">
    <property type="nucleotide sequence ID" value="NZ_CP024640.1"/>
</dbReference>
<dbReference type="CDD" id="cd00211">
    <property type="entry name" value="PTS_IIA_fru"/>
    <property type="match status" value="1"/>
</dbReference>
<dbReference type="Pfam" id="PF00359">
    <property type="entry name" value="PTS_EIIA_2"/>
    <property type="match status" value="1"/>
</dbReference>
<dbReference type="Pfam" id="PF05524">
    <property type="entry name" value="PEP-utilisers_N"/>
    <property type="match status" value="1"/>
</dbReference>
<geneLocation type="plasmid" evidence="8">
    <name>pMSR2D</name>
</geneLocation>
<dbReference type="CDD" id="cd00367">
    <property type="entry name" value="PTS-HPr_like"/>
    <property type="match status" value="1"/>
</dbReference>
<dbReference type="Proteomes" id="UP001171299">
    <property type="component" value="Unassembled WGS sequence"/>
</dbReference>
<dbReference type="GO" id="GO:0016772">
    <property type="term" value="F:transferase activity, transferring phosphorus-containing groups"/>
    <property type="evidence" value="ECO:0007669"/>
    <property type="project" value="InterPro"/>
</dbReference>
<dbReference type="AlphaFoldDB" id="A0AAP9HB52"/>
<protein>
    <submittedName>
        <fullName evidence="7">PTS sugar transporter subunit IIA</fullName>
    </submittedName>
    <submittedName>
        <fullName evidence="8">Phosphoenolpyruvate--protein phosphotransferase</fullName>
    </submittedName>
</protein>
<dbReference type="KEGG" id="ppho:CTZ24_26485"/>
<dbReference type="InterPro" id="IPR016152">
    <property type="entry name" value="PTrfase/Anion_transptr"/>
</dbReference>
<accession>A0AAP9HB52</accession>
<evidence type="ECO:0000259" key="6">
    <source>
        <dbReference type="PROSITE" id="PS51350"/>
    </source>
</evidence>
<dbReference type="Gene3D" id="3.30.1340.10">
    <property type="entry name" value="HPr-like"/>
    <property type="match status" value="1"/>
</dbReference>
<dbReference type="InterPro" id="IPR008731">
    <property type="entry name" value="PTS_EIN"/>
</dbReference>
<dbReference type="InterPro" id="IPR036618">
    <property type="entry name" value="PtsI_HPr-bd_sf"/>
</dbReference>
<evidence type="ECO:0000259" key="5">
    <source>
        <dbReference type="PROSITE" id="PS51094"/>
    </source>
</evidence>
<reference evidence="7" key="3">
    <citation type="submission" date="2023-07" db="EMBL/GenBank/DDBJ databases">
        <title>The extreme plant-growth-promoting properties of Pantoea phytobeneficialis PF55 revealed by functional and genomic analysis.</title>
        <authorList>
            <person name="Nascimento F.X."/>
            <person name="Marcio R.J."/>
        </authorList>
    </citation>
    <scope>NUCLEOTIDE SEQUENCE</scope>
    <source>
        <strain evidence="7">PF55</strain>
    </source>
</reference>
<dbReference type="SUPFAM" id="SSF55804">
    <property type="entry name" value="Phoshotransferase/anion transport protein"/>
    <property type="match status" value="1"/>
</dbReference>
<dbReference type="SUPFAM" id="SSF55594">
    <property type="entry name" value="HPr-like"/>
    <property type="match status" value="1"/>
</dbReference>
<evidence type="ECO:0000256" key="4">
    <source>
        <dbReference type="ARBA" id="ARBA00022679"/>
    </source>
</evidence>
<dbReference type="SUPFAM" id="SSF52009">
    <property type="entry name" value="Phosphohistidine domain"/>
    <property type="match status" value="1"/>
</dbReference>
<feature type="domain" description="PTS EIIA type-2" evidence="5">
    <location>
        <begin position="375"/>
        <end position="517"/>
    </location>
</feature>
<dbReference type="InterPro" id="IPR035895">
    <property type="entry name" value="HPr-like_sf"/>
</dbReference>
<evidence type="ECO:0000256" key="3">
    <source>
        <dbReference type="ARBA" id="ARBA00022597"/>
    </source>
</evidence>
<dbReference type="InterPro" id="IPR000032">
    <property type="entry name" value="HPr-like"/>
</dbReference>
<evidence type="ECO:0000313" key="9">
    <source>
        <dbReference type="Proteomes" id="UP000424872"/>
    </source>
</evidence>
<dbReference type="GO" id="GO:0009401">
    <property type="term" value="P:phosphoenolpyruvate-dependent sugar phosphotransferase system"/>
    <property type="evidence" value="ECO:0007669"/>
    <property type="project" value="InterPro"/>
</dbReference>
<geneLocation type="plasmid" evidence="9">
    <name>pmsr2d</name>
</geneLocation>
<keyword evidence="2" id="KW-0597">Phosphoprotein</keyword>
<proteinExistence type="inferred from homology"/>
<sequence length="520" mass="56884">MVVEITYQCEISEGIHARPAGHIARLCNTFQCEVVWQNSRTALEANAKSALSLIATDTLLDDSCLITLHGADALSASVALQALLNNLPAFTTLVEPALAVTNGSLPRCLHELQPQYLTGVRISGGIAIAKPRVLKGVTFGELLTRGPDTTANRETEIARLTEGLRMLRINKEAALAVARGIEQDLLEAHLLFITDSAFRDSIISYLDAQMNAWSAIITAAMGFSAILERSSSHYIQERTLDMLDIATQLLVEIYGAQSGLPPALSLDEPALVIADSLTPGQFLALNKQHLAGLILSSTGKTSHTAILARSQGIPTLADINFATQPFSPRQEMVLDGDLGLLITRADDKILRYYRHEKDVQQQMRLKRPSTRTDKPLLTPDMILWGLDACDKNEVIKKMVDNLWLHQRTDCRDKLCQDIWSREVPFPTVVGSGFAIPHARSDAILDSTISVATLHQPVVWGGVSVDTVFMLTISQAAAENEHMKYFSTLARMLMNDEFVAKAKSAATPDVLYHLIISTLAG</sequence>
<feature type="domain" description="HPr" evidence="6">
    <location>
        <begin position="1"/>
        <end position="96"/>
    </location>
</feature>
<reference evidence="8" key="2">
    <citation type="journal article" date="2020" name="Environ. Microbiol.">
        <title>The extreme plant-growth-promoting properties of Pantoea phytobeneficialis MSR2 revealed by functional and genomic analysis.</title>
        <authorList>
            <person name="Nascimento F.X."/>
            <person name="Hernandez A.G."/>
            <person name="Glick B.R."/>
            <person name="Rossi M.J."/>
        </authorList>
    </citation>
    <scope>NUCLEOTIDE SEQUENCE</scope>
    <source>
        <strain evidence="8">MSR2</strain>
    </source>
</reference>
<comment type="similarity">
    <text evidence="1">Belongs to the PEP-utilizing enzyme family.</text>
</comment>
<name>A0AAP9HB52_9GAMM</name>
<dbReference type="EMBL" id="CP024640">
    <property type="protein sequence ID" value="QGR10008.1"/>
    <property type="molecule type" value="Genomic_DNA"/>
</dbReference>
<dbReference type="SUPFAM" id="SSF47831">
    <property type="entry name" value="Enzyme I of the PEP:sugar phosphotransferase system HPr-binding (sub)domain"/>
    <property type="match status" value="1"/>
</dbReference>
<dbReference type="PANTHER" id="PTHR46244">
    <property type="entry name" value="PHOSPHOENOLPYRUVATE-PROTEIN PHOSPHOTRANSFERASE"/>
    <property type="match status" value="1"/>
</dbReference>